<evidence type="ECO:0000259" key="1">
    <source>
        <dbReference type="Pfam" id="PF13453"/>
    </source>
</evidence>
<evidence type="ECO:0000313" key="3">
    <source>
        <dbReference type="Proteomes" id="UP000234857"/>
    </source>
</evidence>
<dbReference type="EMBL" id="PKTG01000083">
    <property type="protein sequence ID" value="PLX17690.1"/>
    <property type="molecule type" value="Genomic_DNA"/>
</dbReference>
<organism evidence="2 3">
    <name type="scientific">Muiribacterium halophilum</name>
    <dbReference type="NCBI Taxonomy" id="2053465"/>
    <lineage>
        <taxon>Bacteria</taxon>
        <taxon>Candidatus Muiribacteriota</taxon>
        <taxon>Candidatus Muiribacteriia</taxon>
        <taxon>Candidatus Muiribacteriales</taxon>
        <taxon>Candidatus Muiribacteriaceae</taxon>
        <taxon>Candidatus Muiribacterium</taxon>
    </lineage>
</organism>
<proteinExistence type="predicted"/>
<dbReference type="AlphaFoldDB" id="A0A2N5ZG52"/>
<reference evidence="2 3" key="1">
    <citation type="submission" date="2017-11" db="EMBL/GenBank/DDBJ databases">
        <title>Genome-resolved metagenomics identifies genetic mobility, metabolic interactions, and unexpected diversity in perchlorate-reducing communities.</title>
        <authorList>
            <person name="Barnum T.P."/>
            <person name="Figueroa I.A."/>
            <person name="Carlstrom C.I."/>
            <person name="Lucas L.N."/>
            <person name="Engelbrektson A.L."/>
            <person name="Coates J.D."/>
        </authorList>
    </citation>
    <scope>NUCLEOTIDE SEQUENCE [LARGE SCALE GENOMIC DNA]</scope>
    <source>
        <strain evidence="2">BM706</strain>
    </source>
</reference>
<evidence type="ECO:0000313" key="2">
    <source>
        <dbReference type="EMBL" id="PLX17690.1"/>
    </source>
</evidence>
<dbReference type="Pfam" id="PF13453">
    <property type="entry name" value="Zn_ribbon_TFIIB"/>
    <property type="match status" value="1"/>
</dbReference>
<feature type="domain" description="Transcription factor zinc-finger" evidence="1">
    <location>
        <begin position="9"/>
        <end position="44"/>
    </location>
</feature>
<sequence>MNNNKHIYCPVCNTDCKKIIKDDIELDECTICKAVWFDPGELSATFEEKINDINDRKLTELICQVCFERLYAYEKVAGKLKIRIHGCEKCRGFWIDRKNIDLMENR</sequence>
<dbReference type="InterPro" id="IPR027392">
    <property type="entry name" value="TF_Znf"/>
</dbReference>
<dbReference type="Proteomes" id="UP000234857">
    <property type="component" value="Unassembled WGS sequence"/>
</dbReference>
<comment type="caution">
    <text evidence="2">The sequence shown here is derived from an EMBL/GenBank/DDBJ whole genome shotgun (WGS) entry which is preliminary data.</text>
</comment>
<protein>
    <recommendedName>
        <fullName evidence="1">Transcription factor zinc-finger domain-containing protein</fullName>
    </recommendedName>
</protein>
<accession>A0A2N5ZG52</accession>
<gene>
    <name evidence="2" type="ORF">C0601_06575</name>
</gene>
<name>A0A2N5ZG52_MUIH1</name>